<feature type="transmembrane region" description="Helical" evidence="1">
    <location>
        <begin position="224"/>
        <end position="241"/>
    </location>
</feature>
<feature type="transmembrane region" description="Helical" evidence="1">
    <location>
        <begin position="190"/>
        <end position="212"/>
    </location>
</feature>
<accession>A0A9X2WKB2</accession>
<feature type="transmembrane region" description="Helical" evidence="1">
    <location>
        <begin position="288"/>
        <end position="307"/>
    </location>
</feature>
<dbReference type="AlphaFoldDB" id="A0A9X2WKB2"/>
<feature type="transmembrane region" description="Helical" evidence="1">
    <location>
        <begin position="261"/>
        <end position="281"/>
    </location>
</feature>
<dbReference type="RefSeq" id="WP_261297437.1">
    <property type="nucleotide sequence ID" value="NZ_JAMTCD010000004.1"/>
</dbReference>
<dbReference type="InterPro" id="IPR010559">
    <property type="entry name" value="Sig_transdc_His_kin_internal"/>
</dbReference>
<evidence type="ECO:0000259" key="3">
    <source>
        <dbReference type="Pfam" id="PF06580"/>
    </source>
</evidence>
<keyword evidence="1" id="KW-1133">Transmembrane helix</keyword>
<evidence type="ECO:0000256" key="2">
    <source>
        <dbReference type="SAM" id="SignalP"/>
    </source>
</evidence>
<sequence>MGKYKPIIFLLHVALIFFSALPAWSQNNNSADTEYRPSMPNNVFTQIQIRPIKSNESSTSIQCHASGVDQSDWQHISFSELPQNQFFCLRAKINIQRETLSSNPSLLVGMLGSTDFRWDNKPLISNGLPARSFIDEDPGTIKTLVRLSDDLLNDGEHMLSATISTFKVGKELDSIGYVLAIVDEQKLANMVLLVSMLSAFFIGVLVILFVIFQLVNWLYQAEKSYQMFSVLCLFAALLLSVEQAKFWLDYPYNWHALRLSVILVLTFITSFLLPMFYVAYFRLKQVKIWVTSSLISLIIISLLDLSYDTTSVVLFFAALFWSLVINLLQIRKSGQGKAVSVLILIGIGFIIFYPEYFVEFGFAMFFIAIVITMLVALIKEMRQHKARSLKAERIKTELLRRNMQPHFLMNCLTQLMELIETKPQDALVLISALSQEFRQLTQHNEQDYVPLFDEIALCKNHIQIMSIRYQKDYQLAVVGEVEGIWVPSAILHSLVENCFTHNKISSDRTFELKVTQAGRQVNLTLITPIENNTNHQGTGSGNHFIHAKLAELNQKEAEFASYESGDNWISQISYLNINTTAN</sequence>
<keyword evidence="2" id="KW-0732">Signal</keyword>
<feature type="transmembrane region" description="Helical" evidence="1">
    <location>
        <begin position="360"/>
        <end position="378"/>
    </location>
</feature>
<feature type="domain" description="Signal transduction histidine kinase internal region" evidence="3">
    <location>
        <begin position="396"/>
        <end position="471"/>
    </location>
</feature>
<dbReference type="PANTHER" id="PTHR34220:SF7">
    <property type="entry name" value="SENSOR HISTIDINE KINASE YPDA"/>
    <property type="match status" value="1"/>
</dbReference>
<dbReference type="InterPro" id="IPR050640">
    <property type="entry name" value="Bact_2-comp_sensor_kinase"/>
</dbReference>
<name>A0A9X2WKB2_9GAMM</name>
<evidence type="ECO:0000256" key="1">
    <source>
        <dbReference type="SAM" id="Phobius"/>
    </source>
</evidence>
<protein>
    <submittedName>
        <fullName evidence="4">Histidine kinase</fullName>
    </submittedName>
</protein>
<reference evidence="4" key="1">
    <citation type="journal article" date="2023" name="Int. J. Syst. Evol. Microbiol.">
        <title>&lt;i&gt;Shewanella septentrionalis&lt;/i&gt; sp. nov. and &lt;i&gt;Shewanella holmiensis&lt;/i&gt; sp. nov., isolated from Baltic Sea water and sediments.</title>
        <authorList>
            <person name="Martin-Rodriguez A.J."/>
            <person name="Thorell K."/>
            <person name="Joffre E."/>
            <person name="Jensie-Markopoulos S."/>
            <person name="Moore E.R.B."/>
            <person name="Sjoling A."/>
        </authorList>
    </citation>
    <scope>NUCLEOTIDE SEQUENCE</scope>
    <source>
        <strain evidence="4">SP1S2-7</strain>
    </source>
</reference>
<keyword evidence="4" id="KW-0418">Kinase</keyword>
<dbReference type="EMBL" id="JAMTCD010000004">
    <property type="protein sequence ID" value="MCT7941004.1"/>
    <property type="molecule type" value="Genomic_DNA"/>
</dbReference>
<dbReference type="GO" id="GO:0000155">
    <property type="term" value="F:phosphorelay sensor kinase activity"/>
    <property type="evidence" value="ECO:0007669"/>
    <property type="project" value="InterPro"/>
</dbReference>
<comment type="caution">
    <text evidence="4">The sequence shown here is derived from an EMBL/GenBank/DDBJ whole genome shotgun (WGS) entry which is preliminary data.</text>
</comment>
<keyword evidence="5" id="KW-1185">Reference proteome</keyword>
<proteinExistence type="predicted"/>
<evidence type="ECO:0000313" key="4">
    <source>
        <dbReference type="EMBL" id="MCT7941004.1"/>
    </source>
</evidence>
<gene>
    <name evidence="4" type="ORF">NE535_04235</name>
</gene>
<evidence type="ECO:0000313" key="5">
    <source>
        <dbReference type="Proteomes" id="UP001155546"/>
    </source>
</evidence>
<feature type="transmembrane region" description="Helical" evidence="1">
    <location>
        <begin position="313"/>
        <end position="330"/>
    </location>
</feature>
<organism evidence="4 5">
    <name type="scientific">Shewanella holmiensis</name>
    <dbReference type="NCBI Taxonomy" id="2952222"/>
    <lineage>
        <taxon>Bacteria</taxon>
        <taxon>Pseudomonadati</taxon>
        <taxon>Pseudomonadota</taxon>
        <taxon>Gammaproteobacteria</taxon>
        <taxon>Alteromonadales</taxon>
        <taxon>Shewanellaceae</taxon>
        <taxon>Shewanella</taxon>
    </lineage>
</organism>
<keyword evidence="4" id="KW-0808">Transferase</keyword>
<dbReference type="PANTHER" id="PTHR34220">
    <property type="entry name" value="SENSOR HISTIDINE KINASE YPDA"/>
    <property type="match status" value="1"/>
</dbReference>
<keyword evidence="1" id="KW-0472">Membrane</keyword>
<feature type="transmembrane region" description="Helical" evidence="1">
    <location>
        <begin position="337"/>
        <end position="354"/>
    </location>
</feature>
<feature type="signal peptide" evidence="2">
    <location>
        <begin position="1"/>
        <end position="25"/>
    </location>
</feature>
<keyword evidence="1" id="KW-0812">Transmembrane</keyword>
<dbReference type="GO" id="GO:0016020">
    <property type="term" value="C:membrane"/>
    <property type="evidence" value="ECO:0007669"/>
    <property type="project" value="InterPro"/>
</dbReference>
<feature type="chain" id="PRO_5040889649" evidence="2">
    <location>
        <begin position="26"/>
        <end position="582"/>
    </location>
</feature>
<dbReference type="Proteomes" id="UP001155546">
    <property type="component" value="Unassembled WGS sequence"/>
</dbReference>
<dbReference type="Pfam" id="PF06580">
    <property type="entry name" value="His_kinase"/>
    <property type="match status" value="1"/>
</dbReference>